<evidence type="ECO:0000313" key="3">
    <source>
        <dbReference type="Proteomes" id="UP001476798"/>
    </source>
</evidence>
<sequence length="377" mass="42754">MLKKEKARLVSQLTAQESVIDGLRAERRIWGQELAQQGASLAQDRGRLEARIEVLTAELETQRKQNDRDHDALRIKTKIMDDQTETIRKLKEERDDLIRRLKEDAVQTQKKFQQQLEDETSQKAELKDQLAHLNLRKEELKQQLEDKEAELEDVKRVYEVEEEMRQLLEETEANKRIMEEKIKRLTNGGQKKYQVNLRSHSAPIQVMLINRDSSSRVPVVFPVPPTDDICLMPTPPSTPASLQKFPLLNCAATISNSTSCCSQDSISSDQQMVLLDLDEELTPSSTPGGLQMESHSEAAAGMLEQHQIDLEDPEFQSVLDVGSLLRLSTGGDSMRDDREGAVDLIDELMSANDMDYSFNLDDGAGVCDLFDVQILNY</sequence>
<dbReference type="Proteomes" id="UP001476798">
    <property type="component" value="Unassembled WGS sequence"/>
</dbReference>
<proteinExistence type="predicted"/>
<reference evidence="2 3" key="1">
    <citation type="submission" date="2021-06" db="EMBL/GenBank/DDBJ databases">
        <authorList>
            <person name="Palmer J.M."/>
        </authorList>
    </citation>
    <scope>NUCLEOTIDE SEQUENCE [LARGE SCALE GENOMIC DNA]</scope>
    <source>
        <strain evidence="2 3">GA_2019</strain>
        <tissue evidence="2">Muscle</tissue>
    </source>
</reference>
<dbReference type="EMBL" id="JAHRIO010010187">
    <property type="protein sequence ID" value="MEQ2160924.1"/>
    <property type="molecule type" value="Genomic_DNA"/>
</dbReference>
<feature type="coiled-coil region" evidence="1">
    <location>
        <begin position="45"/>
        <end position="188"/>
    </location>
</feature>
<gene>
    <name evidence="2" type="ORF">GOODEAATRI_004500</name>
</gene>
<name>A0ABV0MP95_9TELE</name>
<protein>
    <submittedName>
        <fullName evidence="2">Uncharacterized protein</fullName>
    </submittedName>
</protein>
<evidence type="ECO:0000313" key="2">
    <source>
        <dbReference type="EMBL" id="MEQ2160924.1"/>
    </source>
</evidence>
<keyword evidence="3" id="KW-1185">Reference proteome</keyword>
<comment type="caution">
    <text evidence="2">The sequence shown here is derived from an EMBL/GenBank/DDBJ whole genome shotgun (WGS) entry which is preliminary data.</text>
</comment>
<evidence type="ECO:0000256" key="1">
    <source>
        <dbReference type="SAM" id="Coils"/>
    </source>
</evidence>
<accession>A0ABV0MP95</accession>
<organism evidence="2 3">
    <name type="scientific">Goodea atripinnis</name>
    <dbReference type="NCBI Taxonomy" id="208336"/>
    <lineage>
        <taxon>Eukaryota</taxon>
        <taxon>Metazoa</taxon>
        <taxon>Chordata</taxon>
        <taxon>Craniata</taxon>
        <taxon>Vertebrata</taxon>
        <taxon>Euteleostomi</taxon>
        <taxon>Actinopterygii</taxon>
        <taxon>Neopterygii</taxon>
        <taxon>Teleostei</taxon>
        <taxon>Neoteleostei</taxon>
        <taxon>Acanthomorphata</taxon>
        <taxon>Ovalentaria</taxon>
        <taxon>Atherinomorphae</taxon>
        <taxon>Cyprinodontiformes</taxon>
        <taxon>Goodeidae</taxon>
        <taxon>Goodea</taxon>
    </lineage>
</organism>
<keyword evidence="1" id="KW-0175">Coiled coil</keyword>